<evidence type="ECO:0000313" key="1">
    <source>
        <dbReference type="EMBL" id="CCV63815.1"/>
    </source>
</evidence>
<reference evidence="1 2" key="1">
    <citation type="journal article" date="2013" name="J. Mol. Microbiol. Biotechnol.">
        <title>Analysis of the Complete Genomes of Acholeplasma brassicae , A. palmae and A. laidlawii and Their Comparison to the Obligate Parasites from ' Candidatus Phytoplasma'.</title>
        <authorList>
            <person name="Kube M."/>
            <person name="Siewert C."/>
            <person name="Migdoll A.M."/>
            <person name="Duduk B."/>
            <person name="Holz S."/>
            <person name="Rabus R."/>
            <person name="Seemuller E."/>
            <person name="Mitrovic J."/>
            <person name="Muller I."/>
            <person name="Buttner C."/>
            <person name="Reinhardt R."/>
        </authorList>
    </citation>
    <scope>NUCLEOTIDE SEQUENCE [LARGE SCALE GENOMIC DNA]</scope>
    <source>
        <strain evidence="1 2">J233</strain>
    </source>
</reference>
<dbReference type="HOGENOM" id="CLU_151771_0_0_14"/>
<dbReference type="AlphaFoldDB" id="U4KNP0"/>
<dbReference type="Gene3D" id="3.30.1460.30">
    <property type="entry name" value="YgaC/TfoX-N like chaperone"/>
    <property type="match status" value="1"/>
</dbReference>
<dbReference type="KEGG" id="apal:BN85402380"/>
<dbReference type="RefSeq" id="WP_026655408.1">
    <property type="nucleotide sequence ID" value="NC_022538.1"/>
</dbReference>
<dbReference type="OrthoDB" id="9803291at2"/>
<protein>
    <submittedName>
        <fullName evidence="1">Regulator of competence-specific genes</fullName>
    </submittedName>
</protein>
<name>U4KNP0_ALTPJ</name>
<dbReference type="STRING" id="1318466.BN85402380"/>
<evidence type="ECO:0000313" key="2">
    <source>
        <dbReference type="Proteomes" id="UP000032740"/>
    </source>
</evidence>
<organism evidence="1 2">
    <name type="scientific">Alteracholeplasma palmae (strain ATCC 49389 / J233)</name>
    <name type="common">Acholeplasma palmae</name>
    <dbReference type="NCBI Taxonomy" id="1318466"/>
    <lineage>
        <taxon>Bacteria</taxon>
        <taxon>Bacillati</taxon>
        <taxon>Mycoplasmatota</taxon>
        <taxon>Mollicutes</taxon>
        <taxon>Acholeplasmatales</taxon>
        <taxon>Acholeplasmataceae</taxon>
        <taxon>Acholeplasma</taxon>
    </lineage>
</organism>
<gene>
    <name evidence="1" type="primary">tfoX</name>
    <name evidence="1" type="ORF">BN85402380</name>
</gene>
<dbReference type="Proteomes" id="UP000032740">
    <property type="component" value="Chromosome"/>
</dbReference>
<dbReference type="EMBL" id="FO681347">
    <property type="protein sequence ID" value="CCV63815.1"/>
    <property type="molecule type" value="Genomic_DNA"/>
</dbReference>
<sequence>MATDLSYIEFVCEYLKGYDYRYKKMFGEYMIYINDKPILLVCDNTVFVKMHESIKDYTQNLDTGYPYNGAKEHYILDIEDRELSHKIIDILELNTKEKKK</sequence>
<proteinExistence type="predicted"/>
<accession>U4KNP0</accession>
<dbReference type="SUPFAM" id="SSF159894">
    <property type="entry name" value="YgaC/TfoX-N like"/>
    <property type="match status" value="1"/>
</dbReference>
<keyword evidence="2" id="KW-1185">Reference proteome</keyword>